<feature type="compositionally biased region" description="Low complexity" evidence="2">
    <location>
        <begin position="284"/>
        <end position="304"/>
    </location>
</feature>
<evidence type="ECO:0008006" key="6">
    <source>
        <dbReference type="Google" id="ProtNLM"/>
    </source>
</evidence>
<feature type="chain" id="PRO_5008136819" description="Vacuolar protein sorting-associated protein 26" evidence="3">
    <location>
        <begin position="19"/>
        <end position="468"/>
    </location>
</feature>
<evidence type="ECO:0000256" key="1">
    <source>
        <dbReference type="ARBA" id="ARBA00009100"/>
    </source>
</evidence>
<proteinExistence type="inferred from homology"/>
<accession>A0A182TGJ1</accession>
<dbReference type="Proteomes" id="UP000075902">
    <property type="component" value="Unassembled WGS sequence"/>
</dbReference>
<dbReference type="InterPro" id="IPR014752">
    <property type="entry name" value="Arrestin-like_C"/>
</dbReference>
<protein>
    <recommendedName>
        <fullName evidence="6">Vacuolar protein sorting-associated protein 26</fullName>
    </recommendedName>
</protein>
<comment type="similarity">
    <text evidence="1">Belongs to the VPS26 family.</text>
</comment>
<keyword evidence="5" id="KW-1185">Reference proteome</keyword>
<evidence type="ECO:0000256" key="3">
    <source>
        <dbReference type="SAM" id="SignalP"/>
    </source>
</evidence>
<dbReference type="PANTHER" id="PTHR12233">
    <property type="entry name" value="VACUOLAR PROTEIN SORTING 26 RELATED"/>
    <property type="match status" value="1"/>
</dbReference>
<feature type="compositionally biased region" description="Low complexity" evidence="2">
    <location>
        <begin position="412"/>
        <end position="450"/>
    </location>
</feature>
<dbReference type="STRING" id="34690.A0A182TGJ1"/>
<reference evidence="5" key="1">
    <citation type="submission" date="2014-01" db="EMBL/GenBank/DDBJ databases">
        <title>The Genome Sequence of Anopheles melas CM1001059_A (V2).</title>
        <authorList>
            <consortium name="The Broad Institute Genomics Platform"/>
            <person name="Neafsey D.E."/>
            <person name="Besansky N."/>
            <person name="Howell P."/>
            <person name="Walton C."/>
            <person name="Young S.K."/>
            <person name="Zeng Q."/>
            <person name="Gargeya S."/>
            <person name="Fitzgerald M."/>
            <person name="Haas B."/>
            <person name="Abouelleil A."/>
            <person name="Allen A.W."/>
            <person name="Alvarado L."/>
            <person name="Arachchi H.M."/>
            <person name="Berlin A.M."/>
            <person name="Chapman S.B."/>
            <person name="Gainer-Dewar J."/>
            <person name="Goldberg J."/>
            <person name="Griggs A."/>
            <person name="Gujja S."/>
            <person name="Hansen M."/>
            <person name="Howarth C."/>
            <person name="Imamovic A."/>
            <person name="Ireland A."/>
            <person name="Larimer J."/>
            <person name="McCowan C."/>
            <person name="Murphy C."/>
            <person name="Pearson M."/>
            <person name="Poon T.W."/>
            <person name="Priest M."/>
            <person name="Roberts A."/>
            <person name="Saif S."/>
            <person name="Shea T."/>
            <person name="Sisk P."/>
            <person name="Sykes S."/>
            <person name="Wortman J."/>
            <person name="Nusbaum C."/>
            <person name="Birren B."/>
        </authorList>
    </citation>
    <scope>NUCLEOTIDE SEQUENCE [LARGE SCALE GENOMIC DNA]</scope>
    <source>
        <strain evidence="5">CM1001059</strain>
    </source>
</reference>
<dbReference type="AlphaFoldDB" id="A0A182TGJ1"/>
<sequence length="468" mass="49697">MLLFNACLLLSLCSRYHLKDVIVGKIYFLLVRIKIKHMEIAIIKREQTGSGPNMYTENEIIAKYEIMDGSPVKGESIPIRVFLAGYDLTVTMREINKKFSVRYFLNLVLIDTEDRRYFKQQEITLWRKAEKTRKSLTPSQAAAIAAAQGGAAGLMPGQLVAATGSSNNPHIPHHLVGQGTMSSLASKELPSGVGGAAASAGGLLGDGSADEDSVGGLKRSDDSNPIMGLFTEDNSQADLRPKPAVRQRSDDAQQDNSSRSVNSNLKPGEMPLHVEPDEDSLPEQQQQQQQQQTQPAQQPQSAQQHLHREAGDGAASISQTTDEETSSLFDANDLSFNAASSSNPSANVAAAPATIVADPTSSPTVSSSLTKPTAGEEVAADDETGVSASSRDTEQQQQQQQQDEETAPMPEVTSTEVNASSSSSSSTTTTTTSPVPPTVTAATTVSSSASSPPPLAAKPAKPRKPVLE</sequence>
<organism evidence="4 5">
    <name type="scientific">Anopheles melas</name>
    <dbReference type="NCBI Taxonomy" id="34690"/>
    <lineage>
        <taxon>Eukaryota</taxon>
        <taxon>Metazoa</taxon>
        <taxon>Ecdysozoa</taxon>
        <taxon>Arthropoda</taxon>
        <taxon>Hexapoda</taxon>
        <taxon>Insecta</taxon>
        <taxon>Pterygota</taxon>
        <taxon>Neoptera</taxon>
        <taxon>Endopterygota</taxon>
        <taxon>Diptera</taxon>
        <taxon>Nematocera</taxon>
        <taxon>Culicoidea</taxon>
        <taxon>Culicidae</taxon>
        <taxon>Anophelinae</taxon>
        <taxon>Anopheles</taxon>
    </lineage>
</organism>
<dbReference type="EnsemblMetazoa" id="AMEC001919-RA">
    <property type="protein sequence ID" value="AMEC001919-PA"/>
    <property type="gene ID" value="AMEC001919"/>
</dbReference>
<evidence type="ECO:0000256" key="2">
    <source>
        <dbReference type="SAM" id="MobiDB-lite"/>
    </source>
</evidence>
<dbReference type="InterPro" id="IPR028934">
    <property type="entry name" value="Vps26-related"/>
</dbReference>
<dbReference type="GO" id="GO:0006886">
    <property type="term" value="P:intracellular protein transport"/>
    <property type="evidence" value="ECO:0007669"/>
    <property type="project" value="InterPro"/>
</dbReference>
<feature type="compositionally biased region" description="Polar residues" evidence="2">
    <location>
        <begin position="254"/>
        <end position="265"/>
    </location>
</feature>
<feature type="region of interest" description="Disordered" evidence="2">
    <location>
        <begin position="355"/>
        <end position="468"/>
    </location>
</feature>
<feature type="compositionally biased region" description="Low complexity" evidence="2">
    <location>
        <begin position="355"/>
        <end position="373"/>
    </location>
</feature>
<feature type="region of interest" description="Disordered" evidence="2">
    <location>
        <begin position="204"/>
        <end position="329"/>
    </location>
</feature>
<evidence type="ECO:0000313" key="5">
    <source>
        <dbReference type="Proteomes" id="UP000075902"/>
    </source>
</evidence>
<dbReference type="Pfam" id="PF03643">
    <property type="entry name" value="Vps26"/>
    <property type="match status" value="1"/>
</dbReference>
<feature type="signal peptide" evidence="3">
    <location>
        <begin position="1"/>
        <end position="18"/>
    </location>
</feature>
<evidence type="ECO:0000313" key="4">
    <source>
        <dbReference type="EnsemblMetazoa" id="AMEC001919-PA"/>
    </source>
</evidence>
<dbReference type="VEuPathDB" id="VectorBase:AMEC001919"/>
<keyword evidence="3" id="KW-0732">Signal</keyword>
<dbReference type="Gene3D" id="2.60.40.640">
    <property type="match status" value="1"/>
</dbReference>
<reference evidence="4" key="2">
    <citation type="submission" date="2020-05" db="UniProtKB">
        <authorList>
            <consortium name="EnsemblMetazoa"/>
        </authorList>
    </citation>
    <scope>IDENTIFICATION</scope>
    <source>
        <strain evidence="4">CM1001059</strain>
    </source>
</reference>
<name>A0A182TGJ1_9DIPT</name>